<dbReference type="InterPro" id="IPR011006">
    <property type="entry name" value="CheY-like_superfamily"/>
</dbReference>
<feature type="domain" description="Histidine kinase" evidence="7">
    <location>
        <begin position="397"/>
        <end position="620"/>
    </location>
</feature>
<sequence>MEEATAPDGAGRGRWAAPSLVLALSGLAALVAAALGPVWLRIAALPFGGLTLGAGLVLLLRRPDPGRSEARVDPALALSHVDPAPVFIADADGRILSRNAAASGRLETAGPDTIGRLFRDHFANPAAIRARLQEAAMANGHAREDIVTRRGHLRLAAAHLGGSFAWRLEDVGDRGGGRPTDHMSLPMLTAGPSGAVLYMNEAFRRLTGGRARSLDLIFRDLPLKSGTMRTVESADGPRSCLVATVPGQGGRSEVYLLPGAEGDGGATGWAALAQLDLPMLKVAPTGELLASNQAARDLVPMPVDTAERMSDLLEGLGRPIVDWLRETAEGRGQPGPQFLQGTGQHRDWFVQVFLHPAGPPEERYLVAVLTDVSELKSLEARFNQAQKMQAIGQLAGGIAHDFNNLLTAITGHCDLLLLGRDEGDAVYPDLKQIQQNAFRAAGLISQLLAFSRKQNLVLQIVDPHDAIADMTHLLGRLTGETIDLEVRQQGDLAPIRVDPRQLDQIMMNLVVNARDAMGGTGRIVIESETVRLDEPLCRDRATVPPGPWVVMRVIDHGCGISPDQLRRVFEPFYTSKKIGEGTGLGLSTVYGIVKQSGGFVFVDSVLGEGTTFSLYFPAHVGPAVPGGGAADHWGETALGHAPRLVLPVEISAQAPPADHPGPAEGAPAASAAPTGAVRDPSAGLAAPGSGIISDSHSGLVPNAAARPGSPGPDVTAQRRTPPPVPESGAGKFVGPQMESVEPASALDEGPAERARGAARERPDRSPAGADGRRSAGDRLDERDPSPVAGSGAPDREVATPAGRSDKGSVRPAAMSGGPIPASRSGESGPPGRGPAAPGGRQPDPALSPSGAQWKDDGPAMSGHSRGPDTHEPRGHAGGGPGSGGPASDEDGGRLPTKAAEGDPSRSEPAGGAGSGPGDGAAPSGPDVPAGERAGTPATGGDEAMSPEVGSMANRPGPGIPPGPQDAGSADRGPDTEGPETLTSAPAPVRDHPAPVAFAGNLSPIATGVDERRGRTGSRGPGGGATVLLVEDEAPVRAFSSRALRLQGYVVLEAESGDAALRILEEEGGAIDVAVTDVIMPGRDGPSWAREALATWPGLRLIFVSGYAEDAFEEQRKAFPGSRFLPKPFSLSELVAAVGSERERASRASPVPAEG</sequence>
<feature type="compositionally biased region" description="Basic and acidic residues" evidence="5">
    <location>
        <begin position="865"/>
        <end position="874"/>
    </location>
</feature>
<dbReference type="InterPro" id="IPR003661">
    <property type="entry name" value="HisK_dim/P_dom"/>
</dbReference>
<keyword evidence="6" id="KW-0472">Membrane</keyword>
<dbReference type="SUPFAM" id="SSF47384">
    <property type="entry name" value="Homodimeric domain of signal transducing histidine kinase"/>
    <property type="match status" value="1"/>
</dbReference>
<protein>
    <recommendedName>
        <fullName evidence="2">histidine kinase</fullName>
        <ecNumber evidence="2">2.7.13.3</ecNumber>
    </recommendedName>
</protein>
<dbReference type="InterPro" id="IPR001789">
    <property type="entry name" value="Sig_transdc_resp-reg_receiver"/>
</dbReference>
<dbReference type="InterPro" id="IPR003594">
    <property type="entry name" value="HATPase_dom"/>
</dbReference>
<feature type="region of interest" description="Disordered" evidence="5">
    <location>
        <begin position="653"/>
        <end position="1025"/>
    </location>
</feature>
<evidence type="ECO:0000256" key="3">
    <source>
        <dbReference type="ARBA" id="ARBA00022553"/>
    </source>
</evidence>
<dbReference type="InterPro" id="IPR005467">
    <property type="entry name" value="His_kinase_dom"/>
</dbReference>
<evidence type="ECO:0000313" key="9">
    <source>
        <dbReference type="EMBL" id="SHJ19899.1"/>
    </source>
</evidence>
<dbReference type="SMART" id="SM00388">
    <property type="entry name" value="HisKA"/>
    <property type="match status" value="1"/>
</dbReference>
<keyword evidence="9" id="KW-0808">Transferase</keyword>
<evidence type="ECO:0000256" key="4">
    <source>
        <dbReference type="PROSITE-ProRule" id="PRU00169"/>
    </source>
</evidence>
<dbReference type="PANTHER" id="PTHR43065:SF42">
    <property type="entry name" value="TWO-COMPONENT SENSOR PPRA"/>
    <property type="match status" value="1"/>
</dbReference>
<dbReference type="Gene3D" id="1.10.287.130">
    <property type="match status" value="1"/>
</dbReference>
<evidence type="ECO:0000313" key="10">
    <source>
        <dbReference type="Proteomes" id="UP000184292"/>
    </source>
</evidence>
<accession>A0A1M6HCT4</accession>
<feature type="modified residue" description="4-aspartylphosphate" evidence="4">
    <location>
        <position position="1076"/>
    </location>
</feature>
<dbReference type="AlphaFoldDB" id="A0A1M6HCT4"/>
<dbReference type="SUPFAM" id="SSF52172">
    <property type="entry name" value="CheY-like"/>
    <property type="match status" value="1"/>
</dbReference>
<dbReference type="EC" id="2.7.13.3" evidence="2"/>
<feature type="compositionally biased region" description="Low complexity" evidence="5">
    <location>
        <begin position="820"/>
        <end position="842"/>
    </location>
</feature>
<feature type="compositionally biased region" description="Gly residues" evidence="5">
    <location>
        <begin position="875"/>
        <end position="884"/>
    </location>
</feature>
<dbReference type="Gene3D" id="3.40.50.2300">
    <property type="match status" value="1"/>
</dbReference>
<dbReference type="SMART" id="SM00448">
    <property type="entry name" value="REC"/>
    <property type="match status" value="1"/>
</dbReference>
<dbReference type="InterPro" id="IPR036097">
    <property type="entry name" value="HisK_dim/P_sf"/>
</dbReference>
<dbReference type="InterPro" id="IPR004358">
    <property type="entry name" value="Sig_transdc_His_kin-like_C"/>
</dbReference>
<keyword evidence="3 4" id="KW-0597">Phosphoprotein</keyword>
<keyword evidence="10" id="KW-1185">Reference proteome</keyword>
<name>A0A1M6HCT4_9RHOB</name>
<reference evidence="9 10" key="1">
    <citation type="submission" date="2016-11" db="EMBL/GenBank/DDBJ databases">
        <authorList>
            <person name="Jaros S."/>
            <person name="Januszkiewicz K."/>
            <person name="Wedrychowicz H."/>
        </authorList>
    </citation>
    <scope>NUCLEOTIDE SEQUENCE [LARGE SCALE GENOMIC DNA]</scope>
    <source>
        <strain evidence="9 10">DSM 100565</strain>
    </source>
</reference>
<evidence type="ECO:0000259" key="7">
    <source>
        <dbReference type="PROSITE" id="PS50109"/>
    </source>
</evidence>
<dbReference type="InterPro" id="IPR036890">
    <property type="entry name" value="HATPase_C_sf"/>
</dbReference>
<feature type="compositionally biased region" description="Low complexity" evidence="5">
    <location>
        <begin position="919"/>
        <end position="930"/>
    </location>
</feature>
<dbReference type="Pfam" id="PF02518">
    <property type="entry name" value="HATPase_c"/>
    <property type="match status" value="1"/>
</dbReference>
<dbReference type="CDD" id="cd00082">
    <property type="entry name" value="HisKA"/>
    <property type="match status" value="1"/>
</dbReference>
<comment type="catalytic activity">
    <reaction evidence="1">
        <text>ATP + protein L-histidine = ADP + protein N-phospho-L-histidine.</text>
        <dbReference type="EC" id="2.7.13.3"/>
    </reaction>
</comment>
<dbReference type="InterPro" id="IPR035965">
    <property type="entry name" value="PAS-like_dom_sf"/>
</dbReference>
<organism evidence="9 10">
    <name type="scientific">Wenxinia saemankumensis</name>
    <dbReference type="NCBI Taxonomy" id="1447782"/>
    <lineage>
        <taxon>Bacteria</taxon>
        <taxon>Pseudomonadati</taxon>
        <taxon>Pseudomonadota</taxon>
        <taxon>Alphaproteobacteria</taxon>
        <taxon>Rhodobacterales</taxon>
        <taxon>Roseobacteraceae</taxon>
        <taxon>Wenxinia</taxon>
    </lineage>
</organism>
<dbReference type="Proteomes" id="UP000184292">
    <property type="component" value="Unassembled WGS sequence"/>
</dbReference>
<proteinExistence type="predicted"/>
<dbReference type="Pfam" id="PF00512">
    <property type="entry name" value="HisKA"/>
    <property type="match status" value="1"/>
</dbReference>
<feature type="compositionally biased region" description="Low complexity" evidence="5">
    <location>
        <begin position="654"/>
        <end position="676"/>
    </location>
</feature>
<dbReference type="Pfam" id="PF00072">
    <property type="entry name" value="Response_reg"/>
    <property type="match status" value="1"/>
</dbReference>
<dbReference type="Gene3D" id="3.30.565.10">
    <property type="entry name" value="Histidine kinase-like ATPase, C-terminal domain"/>
    <property type="match status" value="1"/>
</dbReference>
<dbReference type="EMBL" id="FQYO01000006">
    <property type="protein sequence ID" value="SHJ19899.1"/>
    <property type="molecule type" value="Genomic_DNA"/>
</dbReference>
<feature type="transmembrane region" description="Helical" evidence="6">
    <location>
        <begin position="15"/>
        <end position="35"/>
    </location>
</feature>
<dbReference type="PROSITE" id="PS50110">
    <property type="entry name" value="RESPONSE_REGULATORY"/>
    <property type="match status" value="1"/>
</dbReference>
<dbReference type="SUPFAM" id="SSF55874">
    <property type="entry name" value="ATPase domain of HSP90 chaperone/DNA topoisomerase II/histidine kinase"/>
    <property type="match status" value="1"/>
</dbReference>
<dbReference type="GO" id="GO:0000155">
    <property type="term" value="F:phosphorelay sensor kinase activity"/>
    <property type="evidence" value="ECO:0007669"/>
    <property type="project" value="InterPro"/>
</dbReference>
<dbReference type="SMART" id="SM00387">
    <property type="entry name" value="HATPase_c"/>
    <property type="match status" value="1"/>
</dbReference>
<evidence type="ECO:0000256" key="5">
    <source>
        <dbReference type="SAM" id="MobiDB-lite"/>
    </source>
</evidence>
<keyword evidence="9" id="KW-0418">Kinase</keyword>
<keyword evidence="6" id="KW-0812">Transmembrane</keyword>
<feature type="compositionally biased region" description="Basic and acidic residues" evidence="5">
    <location>
        <begin position="793"/>
        <end position="808"/>
    </location>
</feature>
<dbReference type="SUPFAM" id="SSF55785">
    <property type="entry name" value="PYP-like sensor domain (PAS domain)"/>
    <property type="match status" value="1"/>
</dbReference>
<keyword evidence="6" id="KW-1133">Transmembrane helix</keyword>
<evidence type="ECO:0000256" key="1">
    <source>
        <dbReference type="ARBA" id="ARBA00000085"/>
    </source>
</evidence>
<evidence type="ECO:0000256" key="2">
    <source>
        <dbReference type="ARBA" id="ARBA00012438"/>
    </source>
</evidence>
<evidence type="ECO:0000259" key="8">
    <source>
        <dbReference type="PROSITE" id="PS50110"/>
    </source>
</evidence>
<dbReference type="PRINTS" id="PR00344">
    <property type="entry name" value="BCTRLSENSOR"/>
</dbReference>
<gene>
    <name evidence="9" type="ORF">SAMN05444417_3156</name>
</gene>
<dbReference type="STRING" id="1447782.SAMN05444417_3156"/>
<evidence type="ECO:0000256" key="6">
    <source>
        <dbReference type="SAM" id="Phobius"/>
    </source>
</evidence>
<dbReference type="RefSeq" id="WP_073333279.1">
    <property type="nucleotide sequence ID" value="NZ_FQYO01000006.1"/>
</dbReference>
<feature type="compositionally biased region" description="Basic and acidic residues" evidence="5">
    <location>
        <begin position="750"/>
        <end position="784"/>
    </location>
</feature>
<feature type="domain" description="Response regulatory" evidence="8">
    <location>
        <begin position="1025"/>
        <end position="1141"/>
    </location>
</feature>
<dbReference type="PANTHER" id="PTHR43065">
    <property type="entry name" value="SENSOR HISTIDINE KINASE"/>
    <property type="match status" value="1"/>
</dbReference>
<dbReference type="PROSITE" id="PS50109">
    <property type="entry name" value="HIS_KIN"/>
    <property type="match status" value="1"/>
</dbReference>